<dbReference type="EMBL" id="CADCWJ010000139">
    <property type="protein sequence ID" value="CAA9547032.1"/>
    <property type="molecule type" value="Genomic_DNA"/>
</dbReference>
<dbReference type="SUPFAM" id="SSF89550">
    <property type="entry name" value="PHP domain-like"/>
    <property type="match status" value="1"/>
</dbReference>
<dbReference type="GO" id="GO:0004534">
    <property type="term" value="F:5'-3' RNA exonuclease activity"/>
    <property type="evidence" value="ECO:0007669"/>
    <property type="project" value="TreeGrafter"/>
</dbReference>
<sequence>MEREATGVLDRTEPQRTAGHAFSIDLHAHTTASDGTLSPVDLVQLAGQRGISVLGITDHDTLDGIAAARQSAADRDIEIVPGVELSTTVTGAEIHILGYFVDEGDSRLVDTLAGFAGDRRRRIEKVIARLRAAGIPLDAADILRHAENGSIGRPHVARALVKLGVVATTDEAFERYLKKDRPGWVPREPFSPEDAVGLLANHGAIPVLAHPFSTRAVEATVKRLIPAGLRGIEVHYGQYTADQRRELESIADAFALLSTGGSDYHGPNGREGRDLGSVQVPEAAWQRLRQAGVERGIGA</sequence>
<dbReference type="Gene3D" id="3.20.20.140">
    <property type="entry name" value="Metal-dependent hydrolases"/>
    <property type="match status" value="1"/>
</dbReference>
<dbReference type="InterPro" id="IPR016195">
    <property type="entry name" value="Pol/histidinol_Pase-like"/>
</dbReference>
<protein>
    <submittedName>
        <fullName evidence="2">FIG00031715: Predicted metal-dependent phosphoesterases (PHP family)</fullName>
    </submittedName>
</protein>
<reference evidence="2" key="1">
    <citation type="submission" date="2020-02" db="EMBL/GenBank/DDBJ databases">
        <authorList>
            <person name="Meier V. D."/>
        </authorList>
    </citation>
    <scope>NUCLEOTIDE SEQUENCE</scope>
    <source>
        <strain evidence="2">AVDCRST_MAG87</strain>
    </source>
</reference>
<dbReference type="SMART" id="SM00481">
    <property type="entry name" value="POLIIIAc"/>
    <property type="match status" value="1"/>
</dbReference>
<dbReference type="InterPro" id="IPR003141">
    <property type="entry name" value="Pol/His_phosphatase_N"/>
</dbReference>
<proteinExistence type="predicted"/>
<dbReference type="CDD" id="cd07438">
    <property type="entry name" value="PHP_HisPPase_AMP"/>
    <property type="match status" value="1"/>
</dbReference>
<evidence type="ECO:0000313" key="2">
    <source>
        <dbReference type="EMBL" id="CAA9547032.1"/>
    </source>
</evidence>
<dbReference type="Pfam" id="PF02811">
    <property type="entry name" value="PHP"/>
    <property type="match status" value="1"/>
</dbReference>
<accession>A0A6J4UEJ9</accession>
<dbReference type="InterPro" id="IPR052018">
    <property type="entry name" value="PHP_domain"/>
</dbReference>
<feature type="domain" description="Polymerase/histidinol phosphatase N-terminal" evidence="1">
    <location>
        <begin position="24"/>
        <end position="89"/>
    </location>
</feature>
<dbReference type="GO" id="GO:0035312">
    <property type="term" value="F:5'-3' DNA exonuclease activity"/>
    <property type="evidence" value="ECO:0007669"/>
    <property type="project" value="TreeGrafter"/>
</dbReference>
<dbReference type="PANTHER" id="PTHR42924">
    <property type="entry name" value="EXONUCLEASE"/>
    <property type="match status" value="1"/>
</dbReference>
<evidence type="ECO:0000259" key="1">
    <source>
        <dbReference type="SMART" id="SM00481"/>
    </source>
</evidence>
<dbReference type="AlphaFoldDB" id="A0A6J4UEJ9"/>
<dbReference type="PANTHER" id="PTHR42924:SF3">
    <property type="entry name" value="POLYMERASE_HISTIDINOL PHOSPHATASE N-TERMINAL DOMAIN-CONTAINING PROTEIN"/>
    <property type="match status" value="1"/>
</dbReference>
<gene>
    <name evidence="2" type="ORF">AVDCRST_MAG87-559</name>
</gene>
<dbReference type="Gene3D" id="1.10.150.650">
    <property type="match status" value="1"/>
</dbReference>
<organism evidence="2">
    <name type="scientific">uncultured Thermomicrobiales bacterium</name>
    <dbReference type="NCBI Taxonomy" id="1645740"/>
    <lineage>
        <taxon>Bacteria</taxon>
        <taxon>Pseudomonadati</taxon>
        <taxon>Thermomicrobiota</taxon>
        <taxon>Thermomicrobia</taxon>
        <taxon>Thermomicrobiales</taxon>
        <taxon>environmental samples</taxon>
    </lineage>
</organism>
<dbReference type="InterPro" id="IPR004013">
    <property type="entry name" value="PHP_dom"/>
</dbReference>
<name>A0A6J4UEJ9_9BACT</name>